<dbReference type="InterPro" id="IPR029614">
    <property type="entry name" value="CECR2"/>
</dbReference>
<feature type="compositionally biased region" description="Basic and acidic residues" evidence="5">
    <location>
        <begin position="656"/>
        <end position="669"/>
    </location>
</feature>
<keyword evidence="2 4" id="KW-0103">Bromodomain</keyword>
<feature type="compositionally biased region" description="Polar residues" evidence="5">
    <location>
        <begin position="211"/>
        <end position="220"/>
    </location>
</feature>
<dbReference type="InterPro" id="IPR036427">
    <property type="entry name" value="Bromodomain-like_sf"/>
</dbReference>
<name>A0AA35SQ08_GEOBA</name>
<comment type="caution">
    <text evidence="7">The sequence shown here is derived from an EMBL/GenBank/DDBJ whole genome shotgun (WGS) entry which is preliminary data.</text>
</comment>
<dbReference type="GO" id="GO:0006338">
    <property type="term" value="P:chromatin remodeling"/>
    <property type="evidence" value="ECO:0007669"/>
    <property type="project" value="InterPro"/>
</dbReference>
<dbReference type="InterPro" id="IPR018501">
    <property type="entry name" value="DDT_dom"/>
</dbReference>
<dbReference type="SMART" id="SM00297">
    <property type="entry name" value="BROMO"/>
    <property type="match status" value="1"/>
</dbReference>
<feature type="region of interest" description="Disordered" evidence="5">
    <location>
        <begin position="165"/>
        <end position="348"/>
    </location>
</feature>
<evidence type="ECO:0000256" key="2">
    <source>
        <dbReference type="ARBA" id="ARBA00023117"/>
    </source>
</evidence>
<dbReference type="PANTHER" id="PTHR47092">
    <property type="entry name" value="CAT EYE SYNDROME CRITICAL REGION PROTEIN 2"/>
    <property type="match status" value="1"/>
</dbReference>
<feature type="compositionally biased region" description="Pro residues" evidence="5">
    <location>
        <begin position="1123"/>
        <end position="1132"/>
    </location>
</feature>
<feature type="compositionally biased region" description="Acidic residues" evidence="5">
    <location>
        <begin position="503"/>
        <end position="515"/>
    </location>
</feature>
<feature type="compositionally biased region" description="Polar residues" evidence="5">
    <location>
        <begin position="1028"/>
        <end position="1042"/>
    </location>
</feature>
<feature type="domain" description="Bromo" evidence="6">
    <location>
        <begin position="730"/>
        <end position="785"/>
    </location>
</feature>
<keyword evidence="8" id="KW-1185">Reference proteome</keyword>
<feature type="compositionally biased region" description="Basic and acidic residues" evidence="5">
    <location>
        <begin position="1050"/>
        <end position="1095"/>
    </location>
</feature>
<feature type="compositionally biased region" description="Low complexity" evidence="5">
    <location>
        <begin position="1009"/>
        <end position="1022"/>
    </location>
</feature>
<feature type="region of interest" description="Disordered" evidence="5">
    <location>
        <begin position="621"/>
        <end position="644"/>
    </location>
</feature>
<evidence type="ECO:0000259" key="6">
    <source>
        <dbReference type="PROSITE" id="PS50014"/>
    </source>
</evidence>
<proteinExistence type="predicted"/>
<dbReference type="EMBL" id="CASHTH010002713">
    <property type="protein sequence ID" value="CAI8034140.1"/>
    <property type="molecule type" value="Genomic_DNA"/>
</dbReference>
<dbReference type="InterPro" id="IPR001487">
    <property type="entry name" value="Bromodomain"/>
</dbReference>
<accession>A0AA35SQ08</accession>
<organism evidence="7 8">
    <name type="scientific">Geodia barretti</name>
    <name type="common">Barrett's horny sponge</name>
    <dbReference type="NCBI Taxonomy" id="519541"/>
    <lineage>
        <taxon>Eukaryota</taxon>
        <taxon>Metazoa</taxon>
        <taxon>Porifera</taxon>
        <taxon>Demospongiae</taxon>
        <taxon>Heteroscleromorpha</taxon>
        <taxon>Tetractinellida</taxon>
        <taxon>Astrophorina</taxon>
        <taxon>Geodiidae</taxon>
        <taxon>Geodia</taxon>
    </lineage>
</organism>
<feature type="region of interest" description="Disordered" evidence="5">
    <location>
        <begin position="1236"/>
        <end position="1384"/>
    </location>
</feature>
<evidence type="ECO:0000256" key="1">
    <source>
        <dbReference type="ARBA" id="ARBA00004123"/>
    </source>
</evidence>
<evidence type="ECO:0000256" key="3">
    <source>
        <dbReference type="ARBA" id="ARBA00023242"/>
    </source>
</evidence>
<dbReference type="Proteomes" id="UP001174909">
    <property type="component" value="Unassembled WGS sequence"/>
</dbReference>
<feature type="compositionally biased region" description="Polar residues" evidence="5">
    <location>
        <begin position="1237"/>
        <end position="1250"/>
    </location>
</feature>
<dbReference type="GO" id="GO:0007338">
    <property type="term" value="P:single fertilization"/>
    <property type="evidence" value="ECO:0007669"/>
    <property type="project" value="TreeGrafter"/>
</dbReference>
<feature type="region of interest" description="Disordered" evidence="5">
    <location>
        <begin position="449"/>
        <end position="533"/>
    </location>
</feature>
<keyword evidence="3" id="KW-0539">Nucleus</keyword>
<feature type="compositionally biased region" description="Basic and acidic residues" evidence="5">
    <location>
        <begin position="173"/>
        <end position="182"/>
    </location>
</feature>
<gene>
    <name evidence="7" type="ORF">GBAR_LOCUS19262</name>
</gene>
<reference evidence="7" key="1">
    <citation type="submission" date="2023-03" db="EMBL/GenBank/DDBJ databases">
        <authorList>
            <person name="Steffen K."/>
            <person name="Cardenas P."/>
        </authorList>
    </citation>
    <scope>NUCLEOTIDE SEQUENCE</scope>
</reference>
<feature type="compositionally biased region" description="Acidic residues" evidence="5">
    <location>
        <begin position="459"/>
        <end position="475"/>
    </location>
</feature>
<dbReference type="Gene3D" id="1.20.920.10">
    <property type="entry name" value="Bromodomain-like"/>
    <property type="match status" value="2"/>
</dbReference>
<dbReference type="PROSITE" id="PS50014">
    <property type="entry name" value="BROMODOMAIN_2"/>
    <property type="match status" value="1"/>
</dbReference>
<evidence type="ECO:0000313" key="7">
    <source>
        <dbReference type="EMBL" id="CAI8034140.1"/>
    </source>
</evidence>
<evidence type="ECO:0000256" key="4">
    <source>
        <dbReference type="PROSITE-ProRule" id="PRU00035"/>
    </source>
</evidence>
<feature type="compositionally biased region" description="Acidic residues" evidence="5">
    <location>
        <begin position="838"/>
        <end position="851"/>
    </location>
</feature>
<evidence type="ECO:0000313" key="8">
    <source>
        <dbReference type="Proteomes" id="UP001174909"/>
    </source>
</evidence>
<feature type="region of interest" description="Disordered" evidence="5">
    <location>
        <begin position="977"/>
        <end position="1140"/>
    </location>
</feature>
<sequence>MEEIRSWWEVPCVSHFCKIFSKPFKLPEFEIEELEDALLLDMNPDPSSLLVQLFVIFLNGIVDRDITEENWQSFLKLHVRWRCDFLHEKWDPFQSKGCDYGSLGAREKVELLHKLCHWRLELDDVGDLVRGYDGPSLRLLPLGRDGDGFLYWFFYGTRLYREAPSRRAVRKKKTDDHSETGRGRGKATPSGRKKAVPTPQRKGAGSRAGRGQSTRRTPSTRGKGRRAAAKEESSDGEESQIEGQSCRRPQNRRNVPRCEQLAGGDDEGYEGSGEEGGGKRGRKRARGAAPAESPGENECKDDLSGNKTPSAAPVTSPVKENEEKMETEAKEGEGEGEGEGGERERERGREMKKWRFLNQFLLQTQTTTVTSEVEMRREEVGEKVRRGTEGGVSELATEVVERCVISFLVTTYFICCITYVSKRSCICTMLQLMSFWWVWFQMTEQEKEPSPAECVGEGVESEEKGEEEESEDDAIDWQPASGRGRGRGKSQSVRGRRRKAEASEAESEEEVEEEEKEGKEEKDTGEKKREKWQIVCSTEEEWDELVASLSTVRAPSVKKLYRALEELLPDVQYLFREREKELKRKMIAELPRRTSDRIALKAQREEEERLDAQLRERQREVLRKEREEEKRRKEDEAEEKRQKRRDEAILRRKAREEEQMKVREEEEKNWQQAMSGELSGPRKAALGAAEGVSEVIKAVEGEGGLDDLAMEGDKEEFLYTAFYKILSGLRRQEDSWVFEDPVTESIAPGYHEQISMPMDYSTFETDVKLIFNNCIEYNGEDSEYSELANQMLVEFQKLCKVHLDGGGVKAELEIKTKGSRSSRSPSVCKTPELTSESSSEEASDEDSDDSYSEGTGKPKKKASGTGGLKPLLLTPKLSQQLPHSTAHLPPRPPHPYYHHQMMMQYRMRFDGAPPPHMAPPPPEMMFRPPAYGRPPPPYSQHPHMPRPPDHHFPTYPPNYPPHFPPSPYHHLHGFRHGFPPHMLSPQQRPHLSPTAAHGRPGSVPPGPNSVPHSSTSTPPHVSDPGSIPHSSDPGSIPESNMQEGVPGKVVGDEEGKGGREEKEQEEGKKVEDEQGREEKKEGGEAKDGDKKRAEGQEEGTQTSDGRETVAENGASPPIMVQSGPPPPPPHGPPHQMSKQQQAAYRYHQHMMRAAGGGASHTHPDFYQRYPHGYNPHYLPQNLLICNSDSRQCMVARGRPGVSPDDMQRHQQQMYWMEMERRRQYYMYMQQRAKAAQMGQSQKPVATSNKQESNELPGKEGGVESSNKSKEEEEEKMEQKASTKQEGAKDENRASAHEESETDGGEKERGCPTPDTKTTVSNEDKMVPAPSQDEKTLAPSKEKVTAPPEDKKTPGAEDREAGVGEERNTPRAAKDGKKDIGSRRW</sequence>
<dbReference type="Pfam" id="PF02791">
    <property type="entry name" value="DDT"/>
    <property type="match status" value="1"/>
</dbReference>
<feature type="compositionally biased region" description="Acidic residues" evidence="5">
    <location>
        <begin position="264"/>
        <end position="273"/>
    </location>
</feature>
<dbReference type="Pfam" id="PF00439">
    <property type="entry name" value="Bromodomain"/>
    <property type="match status" value="1"/>
</dbReference>
<feature type="region of interest" description="Disordered" evidence="5">
    <location>
        <begin position="656"/>
        <end position="679"/>
    </location>
</feature>
<dbReference type="GO" id="GO:0090537">
    <property type="term" value="C:CERF complex"/>
    <property type="evidence" value="ECO:0007669"/>
    <property type="project" value="InterPro"/>
</dbReference>
<feature type="compositionally biased region" description="Basic residues" evidence="5">
    <location>
        <begin position="484"/>
        <end position="499"/>
    </location>
</feature>
<dbReference type="PANTHER" id="PTHR47092:SF1">
    <property type="entry name" value="CHROMATIN REMODELING REGULATOR CECR2"/>
    <property type="match status" value="1"/>
</dbReference>
<feature type="compositionally biased region" description="Basic and acidic residues" evidence="5">
    <location>
        <begin position="319"/>
        <end position="333"/>
    </location>
</feature>
<protein>
    <submittedName>
        <fullName evidence="7">Cat eye syndrome critical region protein 2 homolog</fullName>
    </submittedName>
</protein>
<evidence type="ECO:0000256" key="5">
    <source>
        <dbReference type="SAM" id="MobiDB-lite"/>
    </source>
</evidence>
<dbReference type="PRINTS" id="PR00503">
    <property type="entry name" value="BROMODOMAIN"/>
</dbReference>
<feature type="compositionally biased region" description="Basic and acidic residues" evidence="5">
    <location>
        <begin position="516"/>
        <end position="532"/>
    </location>
</feature>
<feature type="compositionally biased region" description="Basic and acidic residues" evidence="5">
    <location>
        <begin position="1256"/>
        <end position="1309"/>
    </location>
</feature>
<feature type="region of interest" description="Disordered" evidence="5">
    <location>
        <begin position="815"/>
        <end position="871"/>
    </location>
</feature>
<dbReference type="SUPFAM" id="SSF47370">
    <property type="entry name" value="Bromodomain"/>
    <property type="match status" value="1"/>
</dbReference>
<feature type="compositionally biased region" description="Basic and acidic residues" evidence="5">
    <location>
        <begin position="1321"/>
        <end position="1384"/>
    </location>
</feature>
<comment type="subcellular location">
    <subcellularLocation>
        <location evidence="1">Nucleus</location>
    </subcellularLocation>
</comment>